<dbReference type="Pfam" id="PF10708">
    <property type="entry name" value="DUF2510"/>
    <property type="match status" value="1"/>
</dbReference>
<dbReference type="Proteomes" id="UP001597042">
    <property type="component" value="Unassembled WGS sequence"/>
</dbReference>
<dbReference type="EMBL" id="JBHTIM010000001">
    <property type="protein sequence ID" value="MFD0781467.1"/>
    <property type="molecule type" value="Genomic_DNA"/>
</dbReference>
<keyword evidence="4" id="KW-0449">Lipoprotein</keyword>
<evidence type="ECO:0000259" key="3">
    <source>
        <dbReference type="SMART" id="SM00740"/>
    </source>
</evidence>
<keyword evidence="2" id="KW-0472">Membrane</keyword>
<accession>A0ABW2ZS46</accession>
<reference evidence="5" key="1">
    <citation type="journal article" date="2019" name="Int. J. Syst. Evol. Microbiol.">
        <title>The Global Catalogue of Microorganisms (GCM) 10K type strain sequencing project: providing services to taxonomists for standard genome sequencing and annotation.</title>
        <authorList>
            <consortium name="The Broad Institute Genomics Platform"/>
            <consortium name="The Broad Institute Genome Sequencing Center for Infectious Disease"/>
            <person name="Wu L."/>
            <person name="Ma J."/>
        </authorList>
    </citation>
    <scope>NUCLEOTIDE SEQUENCE [LARGE SCALE GENOMIC DNA]</scope>
    <source>
        <strain evidence="5">CCUG 50754</strain>
    </source>
</reference>
<feature type="region of interest" description="Disordered" evidence="1">
    <location>
        <begin position="1"/>
        <end position="24"/>
    </location>
</feature>
<dbReference type="Gene3D" id="3.30.10.20">
    <property type="match status" value="1"/>
</dbReference>
<dbReference type="InterPro" id="IPR011434">
    <property type="entry name" value="Ltp-like_HTH"/>
</dbReference>
<dbReference type="InterPro" id="IPR036388">
    <property type="entry name" value="WH-like_DNA-bd_sf"/>
</dbReference>
<keyword evidence="2" id="KW-0812">Transmembrane</keyword>
<dbReference type="Pfam" id="PF07553">
    <property type="entry name" value="Lipoprotein_Ltp"/>
    <property type="match status" value="2"/>
</dbReference>
<comment type="caution">
    <text evidence="4">The sequence shown here is derived from an EMBL/GenBank/DDBJ whole genome shotgun (WGS) entry which is preliminary data.</text>
</comment>
<keyword evidence="5" id="KW-1185">Reference proteome</keyword>
<dbReference type="CDD" id="cd06577">
    <property type="entry name" value="PASTA_pknB"/>
    <property type="match status" value="1"/>
</dbReference>
<dbReference type="Gene3D" id="1.10.10.10">
    <property type="entry name" value="Winged helix-like DNA-binding domain superfamily/Winged helix DNA-binding domain"/>
    <property type="match status" value="2"/>
</dbReference>
<dbReference type="SMART" id="SM00740">
    <property type="entry name" value="PASTA"/>
    <property type="match status" value="1"/>
</dbReference>
<dbReference type="Pfam" id="PF03793">
    <property type="entry name" value="PASTA"/>
    <property type="match status" value="1"/>
</dbReference>
<name>A0ABW2ZS46_9MICO</name>
<gene>
    <name evidence="4" type="ORF">ACFQZV_09180</name>
</gene>
<dbReference type="InterPro" id="IPR018929">
    <property type="entry name" value="DUF2510"/>
</dbReference>
<feature type="domain" description="PASTA" evidence="3">
    <location>
        <begin position="125"/>
        <end position="187"/>
    </location>
</feature>
<proteinExistence type="predicted"/>
<protein>
    <submittedName>
        <fullName evidence="4">Ltp family lipoprotein</fullName>
    </submittedName>
</protein>
<keyword evidence="2" id="KW-1133">Transmembrane helix</keyword>
<organism evidence="4 5">
    <name type="scientific">Microbacterium koreense</name>
    <dbReference type="NCBI Taxonomy" id="323761"/>
    <lineage>
        <taxon>Bacteria</taxon>
        <taxon>Bacillati</taxon>
        <taxon>Actinomycetota</taxon>
        <taxon>Actinomycetes</taxon>
        <taxon>Micrococcales</taxon>
        <taxon>Microbacteriaceae</taxon>
        <taxon>Microbacterium</taxon>
    </lineage>
</organism>
<evidence type="ECO:0000313" key="5">
    <source>
        <dbReference type="Proteomes" id="UP001597042"/>
    </source>
</evidence>
<dbReference type="RefSeq" id="WP_378751846.1">
    <property type="nucleotide sequence ID" value="NZ_JBHSSV010000007.1"/>
</dbReference>
<feature type="transmembrane region" description="Helical" evidence="2">
    <location>
        <begin position="74"/>
        <end position="95"/>
    </location>
</feature>
<dbReference type="InterPro" id="IPR005543">
    <property type="entry name" value="PASTA_dom"/>
</dbReference>
<evidence type="ECO:0000313" key="4">
    <source>
        <dbReference type="EMBL" id="MFD0781467.1"/>
    </source>
</evidence>
<sequence>MSDINSNDDTTTTGTLPPAGWYPDPANASVQRYWSGTAWTEVTGAPDAVTTPATSRDTAARVSATGTPRRGLRWWHWVLIAVGAIVLAGIIGGVLGGGSENDADAADGAQPADVQETSEPLADEVDTTVDVPDVIGLTVTQARVALESAGFVFRIDDGAGEDWIVVTQGPDGGAAELGTNVSVLAEAPQPEYTLAQENALRAAESYLEFSSFSRQGLIDQLSSEYGSGFTVEDSTWAADAVGADWNAEAVEAATSYLEFSSFSRQGLYDQLTSPYGSHFTPEQASHALAAVGY</sequence>
<evidence type="ECO:0000256" key="2">
    <source>
        <dbReference type="SAM" id="Phobius"/>
    </source>
</evidence>
<evidence type="ECO:0000256" key="1">
    <source>
        <dbReference type="SAM" id="MobiDB-lite"/>
    </source>
</evidence>